<keyword evidence="2" id="KW-1185">Reference proteome</keyword>
<evidence type="ECO:0000313" key="1">
    <source>
        <dbReference type="EMBL" id="CAD1479018.1"/>
    </source>
</evidence>
<dbReference type="Proteomes" id="UP000752696">
    <property type="component" value="Unassembled WGS sequence"/>
</dbReference>
<organism evidence="1 2">
    <name type="scientific">Heterotrigona itama</name>
    <dbReference type="NCBI Taxonomy" id="395501"/>
    <lineage>
        <taxon>Eukaryota</taxon>
        <taxon>Metazoa</taxon>
        <taxon>Ecdysozoa</taxon>
        <taxon>Arthropoda</taxon>
        <taxon>Hexapoda</taxon>
        <taxon>Insecta</taxon>
        <taxon>Pterygota</taxon>
        <taxon>Neoptera</taxon>
        <taxon>Endopterygota</taxon>
        <taxon>Hymenoptera</taxon>
        <taxon>Apocrita</taxon>
        <taxon>Aculeata</taxon>
        <taxon>Apoidea</taxon>
        <taxon>Anthophila</taxon>
        <taxon>Apidae</taxon>
        <taxon>Heterotrigona</taxon>
    </lineage>
</organism>
<protein>
    <submittedName>
        <fullName evidence="1">Uncharacterized protein</fullName>
    </submittedName>
</protein>
<comment type="caution">
    <text evidence="1">The sequence shown here is derived from an EMBL/GenBank/DDBJ whole genome shotgun (WGS) entry which is preliminary data.</text>
</comment>
<name>A0A6V7HFP3_9HYME</name>
<accession>A0A6V7HFP3</accession>
<reference evidence="1" key="1">
    <citation type="submission" date="2020-07" db="EMBL/GenBank/DDBJ databases">
        <authorList>
            <person name="Nazaruddin N."/>
        </authorList>
    </citation>
    <scope>NUCLEOTIDE SEQUENCE</scope>
</reference>
<dbReference type="AlphaFoldDB" id="A0A6V7HFP3"/>
<gene>
    <name evidence="1" type="ORF">MHI_LOCUS837665</name>
</gene>
<proteinExistence type="predicted"/>
<sequence>MEAFKDADFNTSGTTVTFNNQQLLEFKQPTKESIDPSILVFLDPQSTANYYESKMMSSAFAESFFRIPKKTVVMSRELFEDLVFDKIDVPSQPVYHGDVNAFVLEIFTMRDEMKCRWSRDFVEAAFECFPEIDYC</sequence>
<dbReference type="EMBL" id="CAJDYZ010011170">
    <property type="protein sequence ID" value="CAD1479018.1"/>
    <property type="molecule type" value="Genomic_DNA"/>
</dbReference>
<feature type="non-terminal residue" evidence="1">
    <location>
        <position position="1"/>
    </location>
</feature>
<dbReference type="OrthoDB" id="382863at2759"/>
<evidence type="ECO:0000313" key="2">
    <source>
        <dbReference type="Proteomes" id="UP000752696"/>
    </source>
</evidence>